<comment type="similarity">
    <text evidence="1">Belongs to the 'GDXG' lipolytic enzyme family.</text>
</comment>
<dbReference type="Proteomes" id="UP001295684">
    <property type="component" value="Unassembled WGS sequence"/>
</dbReference>
<keyword evidence="3" id="KW-0175">Coiled coil</keyword>
<comment type="caution">
    <text evidence="6">The sequence shown here is derived from an EMBL/GenBank/DDBJ whole genome shotgun (WGS) entry which is preliminary data.</text>
</comment>
<evidence type="ECO:0000256" key="1">
    <source>
        <dbReference type="ARBA" id="ARBA00010515"/>
    </source>
</evidence>
<dbReference type="PANTHER" id="PTHR23025:SF3">
    <property type="entry name" value="HORMONE-SENSITIVE LIPASE"/>
    <property type="match status" value="1"/>
</dbReference>
<dbReference type="SUPFAM" id="SSF53474">
    <property type="entry name" value="alpha/beta-Hydrolases"/>
    <property type="match status" value="1"/>
</dbReference>
<dbReference type="Gene3D" id="3.40.50.1820">
    <property type="entry name" value="alpha/beta hydrolase"/>
    <property type="match status" value="1"/>
</dbReference>
<dbReference type="EMBL" id="CAMPGE010027482">
    <property type="protein sequence ID" value="CAI2385107.1"/>
    <property type="molecule type" value="Genomic_DNA"/>
</dbReference>
<feature type="region of interest" description="Disordered" evidence="4">
    <location>
        <begin position="184"/>
        <end position="207"/>
    </location>
</feature>
<evidence type="ECO:0000256" key="2">
    <source>
        <dbReference type="ARBA" id="ARBA00022801"/>
    </source>
</evidence>
<dbReference type="InterPro" id="IPR013094">
    <property type="entry name" value="AB_hydrolase_3"/>
</dbReference>
<dbReference type="GO" id="GO:0004806">
    <property type="term" value="F:triacylglycerol lipase activity"/>
    <property type="evidence" value="ECO:0007669"/>
    <property type="project" value="TreeGrafter"/>
</dbReference>
<dbReference type="InterPro" id="IPR029058">
    <property type="entry name" value="AB_hydrolase_fold"/>
</dbReference>
<dbReference type="PROSITE" id="PS01173">
    <property type="entry name" value="LIPASE_GDXG_HIS"/>
    <property type="match status" value="1"/>
</dbReference>
<organism evidence="6 7">
    <name type="scientific">Euplotes crassus</name>
    <dbReference type="NCBI Taxonomy" id="5936"/>
    <lineage>
        <taxon>Eukaryota</taxon>
        <taxon>Sar</taxon>
        <taxon>Alveolata</taxon>
        <taxon>Ciliophora</taxon>
        <taxon>Intramacronucleata</taxon>
        <taxon>Spirotrichea</taxon>
        <taxon>Hypotrichia</taxon>
        <taxon>Euplotida</taxon>
        <taxon>Euplotidae</taxon>
        <taxon>Moneuplotes</taxon>
    </lineage>
</organism>
<evidence type="ECO:0000259" key="5">
    <source>
        <dbReference type="Pfam" id="PF07859"/>
    </source>
</evidence>
<evidence type="ECO:0000313" key="6">
    <source>
        <dbReference type="EMBL" id="CAI2385107.1"/>
    </source>
</evidence>
<dbReference type="GO" id="GO:0005829">
    <property type="term" value="C:cytosol"/>
    <property type="evidence" value="ECO:0007669"/>
    <property type="project" value="TreeGrafter"/>
</dbReference>
<protein>
    <recommendedName>
        <fullName evidence="5">Alpha/beta hydrolase fold-3 domain-containing protein</fullName>
    </recommendedName>
</protein>
<feature type="region of interest" description="Disordered" evidence="4">
    <location>
        <begin position="1"/>
        <end position="26"/>
    </location>
</feature>
<dbReference type="GO" id="GO:0019433">
    <property type="term" value="P:triglyceride catabolic process"/>
    <property type="evidence" value="ECO:0007669"/>
    <property type="project" value="TreeGrafter"/>
</dbReference>
<evidence type="ECO:0000256" key="4">
    <source>
        <dbReference type="SAM" id="MobiDB-lite"/>
    </source>
</evidence>
<feature type="coiled-coil region" evidence="3">
    <location>
        <begin position="128"/>
        <end position="155"/>
    </location>
</feature>
<keyword evidence="2" id="KW-0378">Hydrolase</keyword>
<dbReference type="AlphaFoldDB" id="A0AAD1Y5Q0"/>
<accession>A0AAD1Y5Q0</accession>
<proteinExistence type="inferred from homology"/>
<dbReference type="GO" id="GO:0004771">
    <property type="term" value="F:sterol ester esterase activity"/>
    <property type="evidence" value="ECO:0007669"/>
    <property type="project" value="TreeGrafter"/>
</dbReference>
<dbReference type="Pfam" id="PF07859">
    <property type="entry name" value="Abhydrolase_3"/>
    <property type="match status" value="1"/>
</dbReference>
<evidence type="ECO:0000256" key="3">
    <source>
        <dbReference type="SAM" id="Coils"/>
    </source>
</evidence>
<dbReference type="InterPro" id="IPR002168">
    <property type="entry name" value="Lipase_GDXG_HIS_AS"/>
</dbReference>
<feature type="compositionally biased region" description="Acidic residues" evidence="4">
    <location>
        <begin position="186"/>
        <end position="206"/>
    </location>
</feature>
<gene>
    <name evidence="6" type="ORF">ECRASSUSDP1_LOCUS26650</name>
</gene>
<name>A0AAD1Y5Q0_EUPCR</name>
<dbReference type="PANTHER" id="PTHR23025">
    <property type="entry name" value="TRIACYLGLYCEROL LIPASE"/>
    <property type="match status" value="1"/>
</dbReference>
<feature type="domain" description="Alpha/beta hydrolase fold-3" evidence="5">
    <location>
        <begin position="579"/>
        <end position="790"/>
    </location>
</feature>
<keyword evidence="7" id="KW-1185">Reference proteome</keyword>
<sequence>MEEKKKSGFLGGLFGGKKKNPYSDREQKSVEECREHFLDQEFELTEKMLQPNDKIHLYKQEDLEDSIKEIYENLVILSKQMDEVLDYTSHLPNFRYKCKVFIQMSGEIDKITMVILQNLKSKGNLSDITEFEDLSERVKESISQLQEELGEIKEEDIKSVHLFNELSSTSFKLSDSEIKKILEENKNEDDPDEEEKIEVDSEDEADPLSMKEVDEAIFSRVDDLVRDCDNITKQKRKRDEKLFKSISKGEKEVCIPAVTMCYKNFCKMLKKITDSLDKAVDTKKNEYLREFVSYASKMPLVGDILFGALTEDSDCIYYKDLDDEDWDLLFSAYDYEKPSKLKNFMSQYHRICEFMAYLSAVIGREDYSKGNPIFNLIKSAKWAAYYALFKKKRNQQFNLFMSNPDVDAALKVYNLQDTLFLQDAMKYILPQVKLHKVIYVPMLLEPLSLPFLSKMMKNYEKGGRAKEKNFPVATSDLDTNFERFSGEKYDSSKYVKVRIFSNTKFPVNWDEKYVLTTDETNERGTASGTFNHIVKDTKKKVKTVSCGCCGLWKSNTRRNTIPRKSTRDKLQIIEIPAIVIHIHGGGFVSMSSQSHQAYTRQWTVDTGIPIFSIDYRLAPEDPYPAALNDVWQVYYWVVTYCKSKLGISPAKVFVTGDSAGGNLTYTLTNLAIASGFRVPDMIMPQYPAMVMGTTMFSPSLLLAVDDFILPAGFLLLCIKSYVEDADPEHDPFLSPAVTPDYIIDKYPAVRLMIAGNDPLRDESYKYVLRMLKRKVDVKMHEYQMFPHAFLNFDAPLVGIGECEYPIKRCSAWLQEFANKAYM</sequence>
<reference evidence="6" key="1">
    <citation type="submission" date="2023-07" db="EMBL/GenBank/DDBJ databases">
        <authorList>
            <consortium name="AG Swart"/>
            <person name="Singh M."/>
            <person name="Singh A."/>
            <person name="Seah K."/>
            <person name="Emmerich C."/>
        </authorList>
    </citation>
    <scope>NUCLEOTIDE SEQUENCE</scope>
    <source>
        <strain evidence="6">DP1</strain>
    </source>
</reference>
<evidence type="ECO:0000313" key="7">
    <source>
        <dbReference type="Proteomes" id="UP001295684"/>
    </source>
</evidence>